<name>A0A0K2GDG0_NITMO</name>
<dbReference type="STRING" id="42253.NITMOv2_2573"/>
<dbReference type="Gene3D" id="3.40.50.300">
    <property type="entry name" value="P-loop containing nucleotide triphosphate hydrolases"/>
    <property type="match status" value="1"/>
</dbReference>
<dbReference type="AlphaFoldDB" id="A0A0K2GDG0"/>
<sequence>MYGYGAIFYKYILSVNMLNMIGEAMHVIAVAADYDGTLAEGGKVSPSTVSAIERLIASGRAFILVTGRILSDLLAVFPEAGLCSAVVAENGAVLYRPATRERMRLGSPPPEPLVRALADKGVQPLDVGESIIATVRPHEITALEAIRDLGLEHHVVFNRESVMVLPPGVDKATGLRAALAELRLSPHNVVAVGDSENDHALLQAGEWAVAVANAVPTLKDIADQVTAASAGAGTAELIHEVLRDDLAAAPARHRIEMGQAAGGSSVSIPAQGENLLIAGSSGSGKSTLAVGILERLAQRGYQLCVIDPEGDYESFAGAIVFGNAQRAPTVPEILSALERPDAQIVVNLVGMPLQDRPAFFLGLLPRLQEWRARTGRPHRILVDETHHLLSPDRQPAPTVWAPQLTGMIFVTVHPDSVAPSALRAVTVAVALGERPERTLRTFAERAELPFPHTAPVALDAGEAVIWRARSGEPPTVFRMAPSEGDRRRHRRKYAEGELPPDRSFYFRGPDGLLNLRAQNLMLFRQLAAGVDDATWLHHLRQGDYARWMEQAIKDPWLAEAVRRIEGQGSLSADESRRLVAQAIEERYTLPASESTI</sequence>
<dbReference type="CDD" id="cd01983">
    <property type="entry name" value="SIMIBI"/>
    <property type="match status" value="1"/>
</dbReference>
<proteinExistence type="predicted"/>
<dbReference type="PANTHER" id="PTHR10000:SF8">
    <property type="entry name" value="HAD SUPERFAMILY HYDROLASE-LIKE, TYPE 3"/>
    <property type="match status" value="1"/>
</dbReference>
<dbReference type="InterPro" id="IPR006379">
    <property type="entry name" value="HAD-SF_hydro_IIB"/>
</dbReference>
<organism evidence="2 3">
    <name type="scientific">Nitrospira moscoviensis</name>
    <dbReference type="NCBI Taxonomy" id="42253"/>
    <lineage>
        <taxon>Bacteria</taxon>
        <taxon>Pseudomonadati</taxon>
        <taxon>Nitrospirota</taxon>
        <taxon>Nitrospiria</taxon>
        <taxon>Nitrospirales</taxon>
        <taxon>Nitrospiraceae</taxon>
        <taxon>Nitrospira</taxon>
    </lineage>
</organism>
<dbReference type="EMBL" id="CP011801">
    <property type="protein sequence ID" value="ALA58986.1"/>
    <property type="molecule type" value="Genomic_DNA"/>
</dbReference>
<dbReference type="InterPro" id="IPR036412">
    <property type="entry name" value="HAD-like_sf"/>
</dbReference>
<dbReference type="InterPro" id="IPR002789">
    <property type="entry name" value="HerA_central"/>
</dbReference>
<dbReference type="InterPro" id="IPR003593">
    <property type="entry name" value="AAA+_ATPase"/>
</dbReference>
<dbReference type="Gene3D" id="3.40.50.1000">
    <property type="entry name" value="HAD superfamily/HAD-like"/>
    <property type="match status" value="1"/>
</dbReference>
<dbReference type="Proteomes" id="UP000069205">
    <property type="component" value="Chromosome"/>
</dbReference>
<reference evidence="2 3" key="1">
    <citation type="journal article" date="2015" name="Proc. Natl. Acad. Sci. U.S.A.">
        <title>Expanded metabolic versatility of ubiquitous nitrite-oxidizing bacteria from the genus Nitrospira.</title>
        <authorList>
            <person name="Koch H."/>
            <person name="Lucker S."/>
            <person name="Albertsen M."/>
            <person name="Kitzinger K."/>
            <person name="Herbold C."/>
            <person name="Spieck E."/>
            <person name="Nielsen P.H."/>
            <person name="Wagner M."/>
            <person name="Daims H."/>
        </authorList>
    </citation>
    <scope>NUCLEOTIDE SEQUENCE [LARGE SCALE GENOMIC DNA]</scope>
    <source>
        <strain evidence="2 3">NSP M-1</strain>
    </source>
</reference>
<dbReference type="InterPro" id="IPR023214">
    <property type="entry name" value="HAD_sf"/>
</dbReference>
<dbReference type="SUPFAM" id="SSF52540">
    <property type="entry name" value="P-loop containing nucleoside triphosphate hydrolases"/>
    <property type="match status" value="1"/>
</dbReference>
<dbReference type="SUPFAM" id="SSF56784">
    <property type="entry name" value="HAD-like"/>
    <property type="match status" value="1"/>
</dbReference>
<dbReference type="PATRIC" id="fig|42253.5.peg.2540"/>
<feature type="domain" description="AAA+ ATPase" evidence="1">
    <location>
        <begin position="271"/>
        <end position="436"/>
    </location>
</feature>
<dbReference type="SMART" id="SM00382">
    <property type="entry name" value="AAA"/>
    <property type="match status" value="1"/>
</dbReference>
<gene>
    <name evidence="2" type="ORF">NITMOv2_2573</name>
</gene>
<dbReference type="KEGG" id="nmv:NITMOv2_2573"/>
<dbReference type="GO" id="GO:0005829">
    <property type="term" value="C:cytosol"/>
    <property type="evidence" value="ECO:0007669"/>
    <property type="project" value="TreeGrafter"/>
</dbReference>
<keyword evidence="3" id="KW-1185">Reference proteome</keyword>
<dbReference type="Pfam" id="PF08282">
    <property type="entry name" value="Hydrolase_3"/>
    <property type="match status" value="2"/>
</dbReference>
<dbReference type="InterPro" id="IPR027417">
    <property type="entry name" value="P-loop_NTPase"/>
</dbReference>
<accession>A0A0K2GDG0</accession>
<dbReference type="PANTHER" id="PTHR10000">
    <property type="entry name" value="PHOSPHOSERINE PHOSPHATASE"/>
    <property type="match status" value="1"/>
</dbReference>
<dbReference type="NCBIfam" id="TIGR01484">
    <property type="entry name" value="HAD-SF-IIB"/>
    <property type="match status" value="1"/>
</dbReference>
<evidence type="ECO:0000259" key="1">
    <source>
        <dbReference type="SMART" id="SM00382"/>
    </source>
</evidence>
<evidence type="ECO:0000313" key="2">
    <source>
        <dbReference type="EMBL" id="ALA58986.1"/>
    </source>
</evidence>
<dbReference type="Pfam" id="PF01935">
    <property type="entry name" value="DUF87"/>
    <property type="match status" value="1"/>
</dbReference>
<dbReference type="Gene3D" id="3.90.1070.10">
    <property type="match status" value="1"/>
</dbReference>
<evidence type="ECO:0000313" key="3">
    <source>
        <dbReference type="Proteomes" id="UP000069205"/>
    </source>
</evidence>
<dbReference type="GO" id="GO:0000287">
    <property type="term" value="F:magnesium ion binding"/>
    <property type="evidence" value="ECO:0007669"/>
    <property type="project" value="TreeGrafter"/>
</dbReference>
<protein>
    <recommendedName>
        <fullName evidence="1">AAA+ ATPase domain-containing protein</fullName>
    </recommendedName>
</protein>
<dbReference type="GO" id="GO:0016791">
    <property type="term" value="F:phosphatase activity"/>
    <property type="evidence" value="ECO:0007669"/>
    <property type="project" value="TreeGrafter"/>
</dbReference>